<name>D9R9K1_LACSW</name>
<organism evidence="3 4">
    <name type="scientific">Lacrimispora saccharolytica (strain ATCC 35040 / DSM 2544 / NRCC 2533 / WM1)</name>
    <name type="common">Clostridium saccharolyticum</name>
    <dbReference type="NCBI Taxonomy" id="610130"/>
    <lineage>
        <taxon>Bacteria</taxon>
        <taxon>Bacillati</taxon>
        <taxon>Bacillota</taxon>
        <taxon>Clostridia</taxon>
        <taxon>Lachnospirales</taxon>
        <taxon>Lachnospiraceae</taxon>
        <taxon>Lacrimispora</taxon>
    </lineage>
</organism>
<dbReference type="Gene3D" id="3.40.50.2000">
    <property type="entry name" value="Glycogen Phosphorylase B"/>
    <property type="match status" value="2"/>
</dbReference>
<evidence type="ECO:0000313" key="4">
    <source>
        <dbReference type="Proteomes" id="UP000001662"/>
    </source>
</evidence>
<dbReference type="GO" id="GO:0016758">
    <property type="term" value="F:hexosyltransferase activity"/>
    <property type="evidence" value="ECO:0007669"/>
    <property type="project" value="TreeGrafter"/>
</dbReference>
<dbReference type="CAZy" id="GT4">
    <property type="family name" value="Glycosyltransferase Family 4"/>
</dbReference>
<evidence type="ECO:0000313" key="3">
    <source>
        <dbReference type="EMBL" id="ADL04051.1"/>
    </source>
</evidence>
<dbReference type="STRING" id="610130.Closa_1452"/>
<dbReference type="RefSeq" id="WP_013272142.1">
    <property type="nucleotide sequence ID" value="NC_014376.1"/>
</dbReference>
<dbReference type="Proteomes" id="UP000001662">
    <property type="component" value="Chromosome"/>
</dbReference>
<proteinExistence type="predicted"/>
<accession>D9R9K1</accession>
<evidence type="ECO:0000259" key="1">
    <source>
        <dbReference type="Pfam" id="PF00534"/>
    </source>
</evidence>
<dbReference type="Pfam" id="PF00534">
    <property type="entry name" value="Glycos_transf_1"/>
    <property type="match status" value="1"/>
</dbReference>
<dbReference type="EMBL" id="CP002109">
    <property type="protein sequence ID" value="ADL04051.1"/>
    <property type="molecule type" value="Genomic_DNA"/>
</dbReference>
<dbReference type="PaxDb" id="610130-Closa_1452"/>
<dbReference type="InterPro" id="IPR050194">
    <property type="entry name" value="Glycosyltransferase_grp1"/>
</dbReference>
<keyword evidence="3" id="KW-0808">Transferase</keyword>
<dbReference type="HOGENOM" id="CLU_009583_2_0_9"/>
<reference evidence="3" key="1">
    <citation type="submission" date="2010-07" db="EMBL/GenBank/DDBJ databases">
        <title>Complete sequence of Clostridium saccharolyticum WM1.</title>
        <authorList>
            <consortium name="US DOE Joint Genome Institute"/>
            <person name="Lucas S."/>
            <person name="Copeland A."/>
            <person name="Lapidus A."/>
            <person name="Cheng J.-F."/>
            <person name="Bruce D."/>
            <person name="Goodwin L."/>
            <person name="Pitluck S."/>
            <person name="Chertkov O."/>
            <person name="Detter J.C."/>
            <person name="Han C."/>
            <person name="Tapia R."/>
            <person name="Land M."/>
            <person name="Hauser L."/>
            <person name="Chang Y.-J."/>
            <person name="Jeffries C."/>
            <person name="Kyrpides N."/>
            <person name="Ivanova N."/>
            <person name="Mikhailova N."/>
            <person name="Mouttaki H."/>
            <person name="Lin L."/>
            <person name="Zhou J."/>
            <person name="Hemme C.L."/>
            <person name="Woyke T."/>
        </authorList>
    </citation>
    <scope>NUCLEOTIDE SEQUENCE [LARGE SCALE GENOMIC DNA]</scope>
    <source>
        <strain evidence="3">WM1</strain>
    </source>
</reference>
<sequence>MKILITTDWYEPTINGVVTSVLNLRKELMQRGHDVRVLTLSQTVHSFEADGVTYIGSAGAGVIYPGARIKTALFSSFVQDLINWQPNIIHSHCEFSTFLIARRISKSLNIPIIHSYHTIYEDYTHYCLPNKKWGHLMVASLSRWVIRQTAGVIAPTEKVQSLLNGYGINQNIYVAPTGIDIAQFSKSPSPQRCLDIKKQLGIPCENRILLYVGRLAKEKNLEELLQYYAKCNIPQVTFLIVGDGPYRDNLEHLSLELGIRNSVQFTGMIPPEQVNDYYHLGDLFLSASSSESQGLTYIEALASGLPALCRKDKCLDGVILNGSNGWQYENENEFFDKLNFFFADTKVQKNMKINAAGLAHQMFSSVTFAEKVEHIYFDVIRDYSESWKITRQKALS</sequence>
<protein>
    <submittedName>
        <fullName evidence="3">Glycosyl transferase group 1</fullName>
    </submittedName>
</protein>
<dbReference type="PANTHER" id="PTHR45947:SF3">
    <property type="entry name" value="SULFOQUINOVOSYL TRANSFERASE SQD2"/>
    <property type="match status" value="1"/>
</dbReference>
<keyword evidence="4" id="KW-1185">Reference proteome</keyword>
<dbReference type="Pfam" id="PF13439">
    <property type="entry name" value="Glyco_transf_4"/>
    <property type="match status" value="1"/>
</dbReference>
<dbReference type="InterPro" id="IPR028098">
    <property type="entry name" value="Glyco_trans_4-like_N"/>
</dbReference>
<dbReference type="PANTHER" id="PTHR45947">
    <property type="entry name" value="SULFOQUINOVOSYL TRANSFERASE SQD2"/>
    <property type="match status" value="1"/>
</dbReference>
<dbReference type="SUPFAM" id="SSF53756">
    <property type="entry name" value="UDP-Glycosyltransferase/glycogen phosphorylase"/>
    <property type="match status" value="1"/>
</dbReference>
<feature type="domain" description="Glycosyl transferase family 1" evidence="1">
    <location>
        <begin position="196"/>
        <end position="355"/>
    </location>
</feature>
<dbReference type="InterPro" id="IPR001296">
    <property type="entry name" value="Glyco_trans_1"/>
</dbReference>
<feature type="domain" description="Glycosyltransferase subfamily 4-like N-terminal" evidence="2">
    <location>
        <begin position="14"/>
        <end position="182"/>
    </location>
</feature>
<dbReference type="KEGG" id="csh:Closa_1452"/>
<dbReference type="CDD" id="cd03817">
    <property type="entry name" value="GT4_UGDG-like"/>
    <property type="match status" value="1"/>
</dbReference>
<dbReference type="eggNOG" id="COG0438">
    <property type="taxonomic scope" value="Bacteria"/>
</dbReference>
<gene>
    <name evidence="3" type="ordered locus">Closa_1452</name>
</gene>
<dbReference type="AlphaFoldDB" id="D9R9K1"/>
<evidence type="ECO:0000259" key="2">
    <source>
        <dbReference type="Pfam" id="PF13439"/>
    </source>
</evidence>
<dbReference type="OrthoDB" id="9802525at2"/>